<evidence type="ECO:0000313" key="3">
    <source>
        <dbReference type="EMBL" id="CCH54193.1"/>
    </source>
</evidence>
<keyword evidence="1" id="KW-0812">Transmembrane</keyword>
<keyword evidence="4" id="KW-1185">Reference proteome</keyword>
<feature type="transmembrane region" description="Helical" evidence="1">
    <location>
        <begin position="263"/>
        <end position="284"/>
    </location>
</feature>
<comment type="caution">
    <text evidence="3">The sequence shown here is derived from an EMBL/GenBank/DDBJ whole genome shotgun (WGS) entry which is preliminary data.</text>
</comment>
<sequence length="462" mass="52830">METVTLSLTADEAPERPTIRPVLRTERIKTIDVIRGFALLGILLMNIPYFGLPFTHAVTLLSLPSAHIDYQTNAVVSTIFEGTMRALFSMLFGASALLFLAKPDRPDHLYGVADYYYRRTLWLVVFGLFNAFILLWPGDILYTYGICGLLLFPFRKMKPVRLLLIAGLCIVILFGKGLMKGLETKQNRQGYLTALQLEKQKKKLTPEQTKAKEAWVALEKRVKPDPKKDAEIITNMRGSYATVFTFLMPINVKFESTKFYHDYIWDALAMIFIGMALFKLGFFSNKLPTRLYVITLIAGYGIGLTLGWLAFQDQVAFVKNPGRVIDSDSFPFQALYQIRRAATALGHASLLLLLFRSNVVPWLMQALANVGQMAFSNYLMQSMICTLIFYGYGLGYYGKLAFHELYYVVAGIWVFQILFSAIWLRYFRMGPLEWVWRSLTYWKRQPMQRDVDEQPLIVASAT</sequence>
<feature type="transmembrane region" description="Helical" evidence="1">
    <location>
        <begin position="344"/>
        <end position="363"/>
    </location>
</feature>
<name>I2GJW8_9BACT</name>
<feature type="domain" description="DUF418" evidence="2">
    <location>
        <begin position="277"/>
        <end position="443"/>
    </location>
</feature>
<feature type="transmembrane region" description="Helical" evidence="1">
    <location>
        <begin position="405"/>
        <end position="427"/>
    </location>
</feature>
<keyword evidence="1" id="KW-0472">Membrane</keyword>
<evidence type="ECO:0000256" key="1">
    <source>
        <dbReference type="SAM" id="Phobius"/>
    </source>
</evidence>
<accession>I2GJW8</accession>
<dbReference type="Proteomes" id="UP000009309">
    <property type="component" value="Unassembled WGS sequence"/>
</dbReference>
<feature type="transmembrane region" description="Helical" evidence="1">
    <location>
        <begin position="160"/>
        <end position="179"/>
    </location>
</feature>
<feature type="transmembrane region" description="Helical" evidence="1">
    <location>
        <begin position="121"/>
        <end position="154"/>
    </location>
</feature>
<evidence type="ECO:0000313" key="4">
    <source>
        <dbReference type="Proteomes" id="UP000009309"/>
    </source>
</evidence>
<dbReference type="eggNOG" id="COG2311">
    <property type="taxonomic scope" value="Bacteria"/>
</dbReference>
<feature type="transmembrane region" description="Helical" evidence="1">
    <location>
        <begin position="37"/>
        <end position="63"/>
    </location>
</feature>
<protein>
    <recommendedName>
        <fullName evidence="2">DUF418 domain-containing protein</fullName>
    </recommendedName>
</protein>
<dbReference type="Pfam" id="PF04235">
    <property type="entry name" value="DUF418"/>
    <property type="match status" value="1"/>
</dbReference>
<dbReference type="PANTHER" id="PTHR30590">
    <property type="entry name" value="INNER MEMBRANE PROTEIN"/>
    <property type="match status" value="1"/>
</dbReference>
<dbReference type="STRING" id="1185876.BN8_03339"/>
<gene>
    <name evidence="3" type="ORF">BN8_03339</name>
</gene>
<feature type="transmembrane region" description="Helical" evidence="1">
    <location>
        <begin position="232"/>
        <end position="251"/>
    </location>
</feature>
<dbReference type="InterPro" id="IPR052529">
    <property type="entry name" value="Bact_Transport_Assoc"/>
</dbReference>
<feature type="transmembrane region" description="Helical" evidence="1">
    <location>
        <begin position="291"/>
        <end position="311"/>
    </location>
</feature>
<organism evidence="3 4">
    <name type="scientific">Fibrisoma limi BUZ 3</name>
    <dbReference type="NCBI Taxonomy" id="1185876"/>
    <lineage>
        <taxon>Bacteria</taxon>
        <taxon>Pseudomonadati</taxon>
        <taxon>Bacteroidota</taxon>
        <taxon>Cytophagia</taxon>
        <taxon>Cytophagales</taxon>
        <taxon>Spirosomataceae</taxon>
        <taxon>Fibrisoma</taxon>
    </lineage>
</organism>
<dbReference type="OrthoDB" id="9807744at2"/>
<reference evidence="3 4" key="1">
    <citation type="journal article" date="2012" name="J. Bacteriol.">
        <title>Genome Sequence of the Filamentous Bacterium Fibrisoma limi BUZ 3T.</title>
        <authorList>
            <person name="Filippini M."/>
            <person name="Qi W."/>
            <person name="Jaenicke S."/>
            <person name="Goesmann A."/>
            <person name="Smits T.H."/>
            <person name="Bagheri H.C."/>
        </authorList>
    </citation>
    <scope>NUCLEOTIDE SEQUENCE [LARGE SCALE GENOMIC DNA]</scope>
    <source>
        <strain evidence="4">BUZ 3T</strain>
    </source>
</reference>
<dbReference type="RefSeq" id="WP_009282773.1">
    <property type="nucleotide sequence ID" value="NZ_CAIT01000006.1"/>
</dbReference>
<keyword evidence="1" id="KW-1133">Transmembrane helix</keyword>
<dbReference type="AlphaFoldDB" id="I2GJW8"/>
<proteinExistence type="predicted"/>
<feature type="transmembrane region" description="Helical" evidence="1">
    <location>
        <begin position="83"/>
        <end position="101"/>
    </location>
</feature>
<evidence type="ECO:0000259" key="2">
    <source>
        <dbReference type="Pfam" id="PF04235"/>
    </source>
</evidence>
<dbReference type="InterPro" id="IPR007349">
    <property type="entry name" value="DUF418"/>
</dbReference>
<feature type="transmembrane region" description="Helical" evidence="1">
    <location>
        <begin position="375"/>
        <end position="393"/>
    </location>
</feature>
<dbReference type="PANTHER" id="PTHR30590:SF2">
    <property type="entry name" value="INNER MEMBRANE PROTEIN"/>
    <property type="match status" value="1"/>
</dbReference>
<dbReference type="EMBL" id="CAIT01000006">
    <property type="protein sequence ID" value="CCH54193.1"/>
    <property type="molecule type" value="Genomic_DNA"/>
</dbReference>